<evidence type="ECO:0000259" key="6">
    <source>
        <dbReference type="Pfam" id="PF08351"/>
    </source>
</evidence>
<keyword evidence="4" id="KW-0012">Acyltransferase</keyword>
<evidence type="ECO:0000256" key="1">
    <source>
        <dbReference type="ARBA" id="ARBA00022679"/>
    </source>
</evidence>
<dbReference type="Pfam" id="PF08351">
    <property type="entry name" value="TmcA_N"/>
    <property type="match status" value="1"/>
</dbReference>
<evidence type="ECO:0000256" key="2">
    <source>
        <dbReference type="ARBA" id="ARBA00022741"/>
    </source>
</evidence>
<proteinExistence type="predicted"/>
<dbReference type="GO" id="GO:0000049">
    <property type="term" value="F:tRNA binding"/>
    <property type="evidence" value="ECO:0007669"/>
    <property type="project" value="TreeGrafter"/>
</dbReference>
<dbReference type="Gene3D" id="3.40.50.300">
    <property type="entry name" value="P-loop containing nucleotide triphosphate hydrolases"/>
    <property type="match status" value="1"/>
</dbReference>
<keyword evidence="2" id="KW-0547">Nucleotide-binding</keyword>
<protein>
    <submittedName>
        <fullName evidence="7">tRNA(Met) cytidine acetyltransferase</fullName>
    </submittedName>
</protein>
<dbReference type="GO" id="GO:1904812">
    <property type="term" value="P:rRNA acetylation involved in maturation of SSU-rRNA"/>
    <property type="evidence" value="ECO:0007669"/>
    <property type="project" value="TreeGrafter"/>
</dbReference>
<evidence type="ECO:0000259" key="5">
    <source>
        <dbReference type="Pfam" id="PF05127"/>
    </source>
</evidence>
<dbReference type="Proteomes" id="UP000198672">
    <property type="component" value="Unassembled WGS sequence"/>
</dbReference>
<accession>A0A1H3GDE5</accession>
<keyword evidence="1 7" id="KW-0808">Transferase</keyword>
<feature type="domain" description="TmcA/NAT10 N-terminal" evidence="6">
    <location>
        <begin position="8"/>
        <end position="162"/>
    </location>
</feature>
<name>A0A1H3GDE5_ALLWA</name>
<gene>
    <name evidence="7" type="ORF">SAMN05421644_12418</name>
</gene>
<dbReference type="Gene3D" id="3.40.50.11040">
    <property type="match status" value="1"/>
</dbReference>
<dbReference type="Pfam" id="PF05127">
    <property type="entry name" value="NAT10_TcmA_helicase"/>
    <property type="match status" value="1"/>
</dbReference>
<dbReference type="PANTHER" id="PTHR10925:SF5">
    <property type="entry name" value="RNA CYTIDINE ACETYLTRANSFERASE"/>
    <property type="match status" value="1"/>
</dbReference>
<organism evidence="7 8">
    <name type="scientific">Allochromatium warmingii</name>
    <name type="common">Chromatium warmingii</name>
    <dbReference type="NCBI Taxonomy" id="61595"/>
    <lineage>
        <taxon>Bacteria</taxon>
        <taxon>Pseudomonadati</taxon>
        <taxon>Pseudomonadota</taxon>
        <taxon>Gammaproteobacteria</taxon>
        <taxon>Chromatiales</taxon>
        <taxon>Chromatiaceae</taxon>
        <taxon>Allochromatium</taxon>
    </lineage>
</organism>
<dbReference type="STRING" id="61595.SAMN05421644_12418"/>
<sequence length="398" mass="42910">MADLLTVHWLRHAQAAAALRQQRLTLWLRGSPDWTAAAARHCVVALPQLEPVCLADRPILSTIPSQPLQRALSLLGRDLELLIVDSWSGFDPDGFGAATGALRGGGVLILLTPPPVDWLQRPDPHADRIAVWPFTPAQMRQRFLMRLIQVLDSDPAVWRCDQAQADPLPASLALTPTPRPAPLVADLTQTVTADQAAAVAAILSTARGRARRPLVLTAHRGRGKSAALGLAAGQLLINGARQLVVTAPRRAAVATLYRHAEAVVRAQLSATVAKAALHALRFCAPADLLEQATAADLVFIDEAAGIPTPLLTAWLEHYPRLIFASTVHGYEGTGRGFEIRFRAALERLTPHWRALTLTTPIRWAADDPLEQLVNRALLLDAAPASSATVLAGRCRDRA</sequence>
<dbReference type="GO" id="GO:1990883">
    <property type="term" value="F:18S rRNA cytidine N-acetyltransferase activity"/>
    <property type="evidence" value="ECO:0007669"/>
    <property type="project" value="TreeGrafter"/>
</dbReference>
<dbReference type="PANTHER" id="PTHR10925">
    <property type="entry name" value="N-ACETYLTRANSFERASE 10"/>
    <property type="match status" value="1"/>
</dbReference>
<dbReference type="AlphaFoldDB" id="A0A1H3GDE5"/>
<dbReference type="SUPFAM" id="SSF52540">
    <property type="entry name" value="P-loop containing nucleoside triphosphate hydrolases"/>
    <property type="match status" value="1"/>
</dbReference>
<reference evidence="8" key="1">
    <citation type="submission" date="2016-10" db="EMBL/GenBank/DDBJ databases">
        <authorList>
            <person name="Varghese N."/>
            <person name="Submissions S."/>
        </authorList>
    </citation>
    <scope>NUCLEOTIDE SEQUENCE [LARGE SCALE GENOMIC DNA]</scope>
    <source>
        <strain evidence="8">DSM 173</strain>
    </source>
</reference>
<dbReference type="InterPro" id="IPR032672">
    <property type="entry name" value="TmcA/NAT10/Kre33"/>
</dbReference>
<keyword evidence="3" id="KW-0067">ATP-binding</keyword>
<evidence type="ECO:0000256" key="4">
    <source>
        <dbReference type="ARBA" id="ARBA00023315"/>
    </source>
</evidence>
<dbReference type="RefSeq" id="WP_245709254.1">
    <property type="nucleotide sequence ID" value="NZ_FNOW01000024.1"/>
</dbReference>
<evidence type="ECO:0000256" key="3">
    <source>
        <dbReference type="ARBA" id="ARBA00022840"/>
    </source>
</evidence>
<dbReference type="EMBL" id="FNOW01000024">
    <property type="protein sequence ID" value="SDY01077.1"/>
    <property type="molecule type" value="Genomic_DNA"/>
</dbReference>
<dbReference type="InterPro" id="IPR007807">
    <property type="entry name" value="TcmA/NAT10_helicase"/>
</dbReference>
<evidence type="ECO:0000313" key="8">
    <source>
        <dbReference type="Proteomes" id="UP000198672"/>
    </source>
</evidence>
<keyword evidence="8" id="KW-1185">Reference proteome</keyword>
<dbReference type="InterPro" id="IPR013562">
    <property type="entry name" value="TmcA/NAT10_N"/>
</dbReference>
<dbReference type="InterPro" id="IPR027417">
    <property type="entry name" value="P-loop_NTPase"/>
</dbReference>
<feature type="domain" description="TcmA/NAT10 helicase" evidence="5">
    <location>
        <begin position="215"/>
        <end position="380"/>
    </location>
</feature>
<dbReference type="GO" id="GO:0005524">
    <property type="term" value="F:ATP binding"/>
    <property type="evidence" value="ECO:0007669"/>
    <property type="project" value="UniProtKB-KW"/>
</dbReference>
<evidence type="ECO:0000313" key="7">
    <source>
        <dbReference type="EMBL" id="SDY01077.1"/>
    </source>
</evidence>